<feature type="region of interest" description="Disordered" evidence="1">
    <location>
        <begin position="72"/>
        <end position="106"/>
    </location>
</feature>
<protein>
    <submittedName>
        <fullName evidence="2">Uncharacterized protein</fullName>
    </submittedName>
</protein>
<gene>
    <name evidence="2" type="ORF">FOZ62_009924</name>
</gene>
<feature type="compositionally biased region" description="Low complexity" evidence="1">
    <location>
        <begin position="18"/>
        <end position="35"/>
    </location>
</feature>
<organism evidence="2 3">
    <name type="scientific">Perkinsus olseni</name>
    <name type="common">Perkinsus atlanticus</name>
    <dbReference type="NCBI Taxonomy" id="32597"/>
    <lineage>
        <taxon>Eukaryota</taxon>
        <taxon>Sar</taxon>
        <taxon>Alveolata</taxon>
        <taxon>Perkinsozoa</taxon>
        <taxon>Perkinsea</taxon>
        <taxon>Perkinsida</taxon>
        <taxon>Perkinsidae</taxon>
        <taxon>Perkinsus</taxon>
    </lineage>
</organism>
<reference evidence="2 3" key="1">
    <citation type="submission" date="2020-04" db="EMBL/GenBank/DDBJ databases">
        <title>Perkinsus olseni comparative genomics.</title>
        <authorList>
            <person name="Bogema D.R."/>
        </authorList>
    </citation>
    <scope>NUCLEOTIDE SEQUENCE [LARGE SCALE GENOMIC DNA]</scope>
    <source>
        <strain evidence="2">ATCC PRA-205</strain>
    </source>
</reference>
<dbReference type="EMBL" id="JABANM010002235">
    <property type="protein sequence ID" value="KAF4752905.1"/>
    <property type="molecule type" value="Genomic_DNA"/>
</dbReference>
<proteinExistence type="predicted"/>
<evidence type="ECO:0000313" key="3">
    <source>
        <dbReference type="Proteomes" id="UP000574390"/>
    </source>
</evidence>
<accession>A0A7J6U692</accession>
<dbReference type="Proteomes" id="UP000574390">
    <property type="component" value="Unassembled WGS sequence"/>
</dbReference>
<dbReference type="AlphaFoldDB" id="A0A7J6U692"/>
<evidence type="ECO:0000313" key="2">
    <source>
        <dbReference type="EMBL" id="KAF4752905.1"/>
    </source>
</evidence>
<name>A0A7J6U692_PEROL</name>
<evidence type="ECO:0000256" key="1">
    <source>
        <dbReference type="SAM" id="MobiDB-lite"/>
    </source>
</evidence>
<sequence>MNHHRPQTSSPPSFAFLDSSSTVASTTASASAADFADSKGTWLKSKASDVPGELGTGHAQYSVLGAAVDVVNSDSRMKQRRPRNTQFEEPKPRKRRGGNLQRQAAKRARVGLEAPELQLVDRETRQRDPHLLKLHLSTVKQIITEFDNEVKVAGSVGPFDWARSNGETGATDGAAVRALWDGFG</sequence>
<feature type="region of interest" description="Disordered" evidence="1">
    <location>
        <begin position="1"/>
        <end position="37"/>
    </location>
</feature>
<comment type="caution">
    <text evidence="2">The sequence shown here is derived from an EMBL/GenBank/DDBJ whole genome shotgun (WGS) entry which is preliminary data.</text>
</comment>